<dbReference type="EnsemblMetazoa" id="GPAI012778-RA">
    <property type="protein sequence ID" value="GPAI012778-PA"/>
    <property type="gene ID" value="GPAI012778"/>
</dbReference>
<dbReference type="Proteomes" id="UP000092445">
    <property type="component" value="Unassembled WGS sequence"/>
</dbReference>
<organism evidence="2 3">
    <name type="scientific">Glossina pallidipes</name>
    <name type="common">Tsetse fly</name>
    <dbReference type="NCBI Taxonomy" id="7398"/>
    <lineage>
        <taxon>Eukaryota</taxon>
        <taxon>Metazoa</taxon>
        <taxon>Ecdysozoa</taxon>
        <taxon>Arthropoda</taxon>
        <taxon>Hexapoda</taxon>
        <taxon>Insecta</taxon>
        <taxon>Pterygota</taxon>
        <taxon>Neoptera</taxon>
        <taxon>Endopterygota</taxon>
        <taxon>Diptera</taxon>
        <taxon>Brachycera</taxon>
        <taxon>Muscomorpha</taxon>
        <taxon>Hippoboscoidea</taxon>
        <taxon>Glossinidae</taxon>
        <taxon>Glossina</taxon>
    </lineage>
</organism>
<sequence>MVAITLINADNFDSPAAQSAASIHNTKTAVQSSSNASNSNNNNSNNANNRSNLPKATLTPSGKPKEKRRRCEFLSKTNSTKSLTHQRSSSTPFDMDMDSQKTHLLHCFKKGSRTNDTADVCGNGTTTILTVRDWFKKFGAGNLDLKNEGGTGRLIKSAVAENPRYGVPEIKQYLLIFDSVQTHGQNLISNLGNHSINS</sequence>
<feature type="region of interest" description="Disordered" evidence="1">
    <location>
        <begin position="23"/>
        <end position="96"/>
    </location>
</feature>
<evidence type="ECO:0000313" key="2">
    <source>
        <dbReference type="EnsemblMetazoa" id="GPAI012778-PA"/>
    </source>
</evidence>
<accession>A0A1A9ZF79</accession>
<name>A0A1A9ZF79_GLOPL</name>
<evidence type="ECO:0008006" key="4">
    <source>
        <dbReference type="Google" id="ProtNLM"/>
    </source>
</evidence>
<feature type="compositionally biased region" description="Low complexity" evidence="1">
    <location>
        <begin position="32"/>
        <end position="52"/>
    </location>
</feature>
<evidence type="ECO:0000256" key="1">
    <source>
        <dbReference type="SAM" id="MobiDB-lite"/>
    </source>
</evidence>
<dbReference type="STRING" id="7398.A0A1A9ZF79"/>
<dbReference type="VEuPathDB" id="VectorBase:GPAI012778"/>
<dbReference type="AlphaFoldDB" id="A0A1A9ZF79"/>
<feature type="compositionally biased region" description="Polar residues" evidence="1">
    <location>
        <begin position="75"/>
        <end position="92"/>
    </location>
</feature>
<evidence type="ECO:0000313" key="3">
    <source>
        <dbReference type="Proteomes" id="UP000092445"/>
    </source>
</evidence>
<protein>
    <recommendedName>
        <fullName evidence="4">Mos1 transposase HTH domain-containing protein</fullName>
    </recommendedName>
</protein>
<reference evidence="3" key="1">
    <citation type="submission" date="2014-03" db="EMBL/GenBank/DDBJ databases">
        <authorList>
            <person name="Aksoy S."/>
            <person name="Warren W."/>
            <person name="Wilson R.K."/>
        </authorList>
    </citation>
    <scope>NUCLEOTIDE SEQUENCE [LARGE SCALE GENOMIC DNA]</scope>
    <source>
        <strain evidence="3">IAEA</strain>
    </source>
</reference>
<reference evidence="2" key="2">
    <citation type="submission" date="2020-05" db="UniProtKB">
        <authorList>
            <consortium name="EnsemblMetazoa"/>
        </authorList>
    </citation>
    <scope>IDENTIFICATION</scope>
    <source>
        <strain evidence="2">IAEA</strain>
    </source>
</reference>
<proteinExistence type="predicted"/>
<keyword evidence="3" id="KW-1185">Reference proteome</keyword>